<protein>
    <submittedName>
        <fullName evidence="15">tRNA uridine 5-carboxymethylaminomethyl modification enzyme MnmG Glucose-inhibited division protein</fullName>
        <ecNumber evidence="15">1.8.1.9</ecNumber>
    </submittedName>
</protein>
<comment type="subcellular location">
    <subcellularLocation>
        <location evidence="1 11">Cell outer membrane</location>
        <topology evidence="1 11">Multi-pass membrane protein</topology>
    </subcellularLocation>
</comment>
<dbReference type="InterPro" id="IPR012910">
    <property type="entry name" value="Plug_dom"/>
</dbReference>
<feature type="domain" description="TonB-dependent receptor-like beta-barrel" evidence="13">
    <location>
        <begin position="303"/>
        <end position="781"/>
    </location>
</feature>
<keyword evidence="2 11" id="KW-0813">Transport</keyword>
<dbReference type="Pfam" id="PF00593">
    <property type="entry name" value="TonB_dep_Rec_b-barrel"/>
    <property type="match status" value="1"/>
</dbReference>
<dbReference type="PANTHER" id="PTHR32552:SF81">
    <property type="entry name" value="TONB-DEPENDENT OUTER MEMBRANE RECEPTOR"/>
    <property type="match status" value="1"/>
</dbReference>
<dbReference type="EC" id="1.8.1.9" evidence="15"/>
<dbReference type="Pfam" id="PF07715">
    <property type="entry name" value="Plug"/>
    <property type="match status" value="1"/>
</dbReference>
<dbReference type="eggNOG" id="COG4771">
    <property type="taxonomic scope" value="Bacteria"/>
</dbReference>
<evidence type="ECO:0000313" key="15">
    <source>
        <dbReference type="EMBL" id="ERL46526.1"/>
    </source>
</evidence>
<evidence type="ECO:0000256" key="12">
    <source>
        <dbReference type="RuleBase" id="RU003357"/>
    </source>
</evidence>
<evidence type="ECO:0000256" key="9">
    <source>
        <dbReference type="ARBA" id="ARBA00023136"/>
    </source>
</evidence>
<evidence type="ECO:0000256" key="6">
    <source>
        <dbReference type="ARBA" id="ARBA00023004"/>
    </source>
</evidence>
<keyword evidence="15" id="KW-0560">Oxidoreductase</keyword>
<feature type="domain" description="TonB-dependent receptor plug" evidence="14">
    <location>
        <begin position="49"/>
        <end position="156"/>
    </location>
</feature>
<keyword evidence="10 11" id="KW-0998">Cell outer membrane</keyword>
<evidence type="ECO:0000259" key="13">
    <source>
        <dbReference type="Pfam" id="PF00593"/>
    </source>
</evidence>
<dbReference type="PANTHER" id="PTHR32552">
    <property type="entry name" value="FERRICHROME IRON RECEPTOR-RELATED"/>
    <property type="match status" value="1"/>
</dbReference>
<dbReference type="Proteomes" id="UP000016762">
    <property type="component" value="Unassembled WGS sequence"/>
</dbReference>
<dbReference type="RefSeq" id="WP_021777504.1">
    <property type="nucleotide sequence ID" value="NZ_AWXE01000004.1"/>
</dbReference>
<dbReference type="PATRIC" id="fig|1397666.3.peg.1419"/>
<gene>
    <name evidence="15" type="primary">mnmG</name>
    <name evidence="15" type="ORF">RS24_01529</name>
</gene>
<keyword evidence="16" id="KW-1185">Reference proteome</keyword>
<evidence type="ECO:0000259" key="14">
    <source>
        <dbReference type="Pfam" id="PF07715"/>
    </source>
</evidence>
<comment type="caution">
    <text evidence="15">The sequence shown here is derived from an EMBL/GenBank/DDBJ whole genome shotgun (WGS) entry which is preliminary data.</text>
</comment>
<evidence type="ECO:0000256" key="4">
    <source>
        <dbReference type="ARBA" id="ARBA00022496"/>
    </source>
</evidence>
<keyword evidence="4" id="KW-0410">Iron transport</keyword>
<evidence type="ECO:0000256" key="2">
    <source>
        <dbReference type="ARBA" id="ARBA00022448"/>
    </source>
</evidence>
<comment type="similarity">
    <text evidence="11 12">Belongs to the TonB-dependent receptor family.</text>
</comment>
<dbReference type="GO" id="GO:0009279">
    <property type="term" value="C:cell outer membrane"/>
    <property type="evidence" value="ECO:0007669"/>
    <property type="project" value="UniProtKB-SubCell"/>
</dbReference>
<dbReference type="GO" id="GO:0004791">
    <property type="term" value="F:thioredoxin-disulfide reductase (NADPH) activity"/>
    <property type="evidence" value="ECO:0007669"/>
    <property type="project" value="UniProtKB-EC"/>
</dbReference>
<dbReference type="InterPro" id="IPR036942">
    <property type="entry name" value="Beta-barrel_TonB_sf"/>
</dbReference>
<dbReference type="STRING" id="1397666.RS24_01529"/>
<dbReference type="AlphaFoldDB" id="U2XUU4"/>
<evidence type="ECO:0000313" key="16">
    <source>
        <dbReference type="Proteomes" id="UP000016762"/>
    </source>
</evidence>
<dbReference type="SUPFAM" id="SSF56935">
    <property type="entry name" value="Porins"/>
    <property type="match status" value="1"/>
</dbReference>
<reference evidence="15 16" key="1">
    <citation type="journal article" date="2014" name="FEMS Microbiol. Ecol.">
        <title>Genomic differentiation among two strains of the PS1 clade isolated from geographically separated marine habitats.</title>
        <authorList>
            <person name="Jimenez-Infante F."/>
            <person name="Ngugi D.K."/>
            <person name="Alam I."/>
            <person name="Rashid M."/>
            <person name="Baalawi W."/>
            <person name="Kamau A.A."/>
            <person name="Bajic V.B."/>
            <person name="Stingl U."/>
        </authorList>
    </citation>
    <scope>NUCLEOTIDE SEQUENCE [LARGE SCALE GENOMIC DNA]</scope>
    <source>
        <strain evidence="15 16">RS24</strain>
    </source>
</reference>
<evidence type="ECO:0000256" key="7">
    <source>
        <dbReference type="ARBA" id="ARBA00023065"/>
    </source>
</evidence>
<evidence type="ECO:0000256" key="8">
    <source>
        <dbReference type="ARBA" id="ARBA00023077"/>
    </source>
</evidence>
<keyword evidence="6" id="KW-0408">Iron</keyword>
<sequence length="817" mass="88735">MLLVQKILGAKSPRLLTSFFVGMSVFVSSGAFAQIDEVIVRASKRETNLQSTPIAVSAIQAEDVNSLIARDIGDVAVLAPNFSAAKITGFNAAGFSMRGAGQTDIIVYSDPQVGVAIDDFIVPHVQTQLLDVFDIEQVEVLRGPQGTLFGKNTTAGMVTLRTKRPDLDEANAKFNVLLADFGRQEIRAAVNLPITDKIAIRASGLFAESDGYYKAGGLLMDAPAIDPNTLLFSSFPPADGSTGDGRDLGGEDVFSGRFKVLYEATDKLTALLQYEIIRDNSDAVPSVNDTPADIDPATGLTRFAWAGGIFNAPVQPGDPLNNAASTDRDDNLLNMSQGHQVDVDGLYLNLEYAMDKGNVFFMAGKREQDSLLPSTYTGVNGTLSLFDANRADVRETTQYELRYASDLGGNLEYVTGIFMQEDDTTFCVTQILGFLDYFANVGGAPPFPGTYNNTPLVLCSAQQQEAQAVFIDATYDVSDRLSLSGGFRYTEEDKAWIGRNRVPFQSLTGGFDVNLTAATIGGPLAAADFTTYSAGVLGTDQTWEEDSYRFTASYQVSDDVFSYITYARGFKSGAFNDQTGTVAALSAANIAPTNPEYADSIEIGLKSDLFDNQLRLNVAAFNVEYTDAQRQIAATFGNDQETRFFNAAEATVNGIETEFTFVPAKVPGLTIQGNLSLQDGDFDKFEADTNFDGTIDVDFSDRPLTRTPEVQAALQVSYEQDYGDITGQAVMTIFHEDDQVNNYSDLGEAYDTVLESKTLIDVSYALIDNSNNYSVRAFVKNATDERYRVSSQPVATLWVFSQYGPPRTAGVEMTFDF</sequence>
<evidence type="ECO:0000256" key="5">
    <source>
        <dbReference type="ARBA" id="ARBA00022692"/>
    </source>
</evidence>
<dbReference type="InterPro" id="IPR000531">
    <property type="entry name" value="Beta-barrel_TonB"/>
</dbReference>
<evidence type="ECO:0000256" key="10">
    <source>
        <dbReference type="ARBA" id="ARBA00023237"/>
    </source>
</evidence>
<evidence type="ECO:0000256" key="3">
    <source>
        <dbReference type="ARBA" id="ARBA00022452"/>
    </source>
</evidence>
<organism evidence="15 16">
    <name type="scientific">Candidatus Micropelagius thuwalensis</name>
    <dbReference type="NCBI Taxonomy" id="1397666"/>
    <lineage>
        <taxon>Bacteria</taxon>
        <taxon>Pseudomonadati</taxon>
        <taxon>Pseudomonadota</taxon>
        <taxon>Alphaproteobacteria</taxon>
        <taxon>PS1 clade</taxon>
        <taxon>Candidatus Micropelagius</taxon>
    </lineage>
</organism>
<dbReference type="OrthoDB" id="9760333at2"/>
<keyword evidence="7" id="KW-0406">Ion transport</keyword>
<keyword evidence="5 11" id="KW-0812">Transmembrane</keyword>
<dbReference type="PROSITE" id="PS52016">
    <property type="entry name" value="TONB_DEPENDENT_REC_3"/>
    <property type="match status" value="1"/>
</dbReference>
<accession>U2XUU4</accession>
<dbReference type="EMBL" id="AWXE01000004">
    <property type="protein sequence ID" value="ERL46526.1"/>
    <property type="molecule type" value="Genomic_DNA"/>
</dbReference>
<evidence type="ECO:0000256" key="1">
    <source>
        <dbReference type="ARBA" id="ARBA00004571"/>
    </source>
</evidence>
<keyword evidence="9 11" id="KW-0472">Membrane</keyword>
<name>U2XUU4_9PROT</name>
<dbReference type="GO" id="GO:0006826">
    <property type="term" value="P:iron ion transport"/>
    <property type="evidence" value="ECO:0007669"/>
    <property type="project" value="UniProtKB-KW"/>
</dbReference>
<dbReference type="InterPro" id="IPR039426">
    <property type="entry name" value="TonB-dep_rcpt-like"/>
</dbReference>
<evidence type="ECO:0000256" key="11">
    <source>
        <dbReference type="PROSITE-ProRule" id="PRU01360"/>
    </source>
</evidence>
<dbReference type="Gene3D" id="2.40.170.20">
    <property type="entry name" value="TonB-dependent receptor, beta-barrel domain"/>
    <property type="match status" value="1"/>
</dbReference>
<keyword evidence="3 11" id="KW-1134">Transmembrane beta strand</keyword>
<keyword evidence="8 12" id="KW-0798">TonB box</keyword>
<proteinExistence type="inferred from homology"/>